<accession>A0ABP8UN15</accession>
<name>A0ABP8UN15_9ACTN</name>
<gene>
    <name evidence="1" type="ORF">GCM10023196_081020</name>
</gene>
<proteinExistence type="predicted"/>
<dbReference type="InterPro" id="IPR050792">
    <property type="entry name" value="ADP-ribosylglycohydrolase"/>
</dbReference>
<dbReference type="SUPFAM" id="SSF101478">
    <property type="entry name" value="ADP-ribosylglycohydrolase"/>
    <property type="match status" value="1"/>
</dbReference>
<sequence>MSDGEFRDRARGCLLGLAAGDALGRPAENLTPEEITRRWGRLTELEPGPDGGPAGTDDTEYAIFAATLLRAHGSALTGEDVVAAYREHVLPIDGPMKGAGFSELGTVQALRRGLLPPLTGRWHQHGWSDGLAMRAAPYGIFAAGDPAEAARLVAVDGAVSHSGEGVHGGRAVAAAVAVAMTGAAPGEVVAAGLAAVPDDSWTARSVRTAVRIAADPDRDRLAADLHNAVVARHYPWTDLAPEAVALAFAAYLAGGGDVEESAVTAVSLGRDADTTAAIAGALAGAGRGEGGVPERWARAIGPVRGACLPFVAGRDVREVADELADAREAADTPAYARKVADAQADSRRRNG</sequence>
<evidence type="ECO:0000313" key="1">
    <source>
        <dbReference type="EMBL" id="GAA4635455.1"/>
    </source>
</evidence>
<comment type="caution">
    <text evidence="1">The sequence shown here is derived from an EMBL/GenBank/DDBJ whole genome shotgun (WGS) entry which is preliminary data.</text>
</comment>
<dbReference type="Gene3D" id="1.10.4080.10">
    <property type="entry name" value="ADP-ribosylation/Crystallin J1"/>
    <property type="match status" value="1"/>
</dbReference>
<protein>
    <recommendedName>
        <fullName evidence="3">ADP-ribosylglycohydrolase</fullName>
    </recommendedName>
</protein>
<organism evidence="1 2">
    <name type="scientific">Actinoallomurus vinaceus</name>
    <dbReference type="NCBI Taxonomy" id="1080074"/>
    <lineage>
        <taxon>Bacteria</taxon>
        <taxon>Bacillati</taxon>
        <taxon>Actinomycetota</taxon>
        <taxon>Actinomycetes</taxon>
        <taxon>Streptosporangiales</taxon>
        <taxon>Thermomonosporaceae</taxon>
        <taxon>Actinoallomurus</taxon>
    </lineage>
</organism>
<dbReference type="Pfam" id="PF03747">
    <property type="entry name" value="ADP_ribosyl_GH"/>
    <property type="match status" value="1"/>
</dbReference>
<keyword evidence="2" id="KW-1185">Reference proteome</keyword>
<evidence type="ECO:0008006" key="3">
    <source>
        <dbReference type="Google" id="ProtNLM"/>
    </source>
</evidence>
<dbReference type="PANTHER" id="PTHR16222:SF12">
    <property type="entry name" value="ADP-RIBOSYLGLYCOHYDROLASE-RELATED"/>
    <property type="match status" value="1"/>
</dbReference>
<dbReference type="PANTHER" id="PTHR16222">
    <property type="entry name" value="ADP-RIBOSYLGLYCOHYDROLASE"/>
    <property type="match status" value="1"/>
</dbReference>
<reference evidence="2" key="1">
    <citation type="journal article" date="2019" name="Int. J. Syst. Evol. Microbiol.">
        <title>The Global Catalogue of Microorganisms (GCM) 10K type strain sequencing project: providing services to taxonomists for standard genome sequencing and annotation.</title>
        <authorList>
            <consortium name="The Broad Institute Genomics Platform"/>
            <consortium name="The Broad Institute Genome Sequencing Center for Infectious Disease"/>
            <person name="Wu L."/>
            <person name="Ma J."/>
        </authorList>
    </citation>
    <scope>NUCLEOTIDE SEQUENCE [LARGE SCALE GENOMIC DNA]</scope>
    <source>
        <strain evidence="2">JCM 17939</strain>
    </source>
</reference>
<dbReference type="InterPro" id="IPR005502">
    <property type="entry name" value="Ribosyl_crysJ1"/>
</dbReference>
<dbReference type="RefSeq" id="WP_345438403.1">
    <property type="nucleotide sequence ID" value="NZ_BAABHK010000015.1"/>
</dbReference>
<dbReference type="InterPro" id="IPR036705">
    <property type="entry name" value="Ribosyl_crysJ1_sf"/>
</dbReference>
<dbReference type="Proteomes" id="UP001501442">
    <property type="component" value="Unassembled WGS sequence"/>
</dbReference>
<evidence type="ECO:0000313" key="2">
    <source>
        <dbReference type="Proteomes" id="UP001501442"/>
    </source>
</evidence>
<dbReference type="EMBL" id="BAABHK010000015">
    <property type="protein sequence ID" value="GAA4635455.1"/>
    <property type="molecule type" value="Genomic_DNA"/>
</dbReference>